<dbReference type="PROSITE" id="PS50928">
    <property type="entry name" value="ABC_TM1"/>
    <property type="match status" value="1"/>
</dbReference>
<dbReference type="GO" id="GO:0005886">
    <property type="term" value="C:plasma membrane"/>
    <property type="evidence" value="ECO:0007669"/>
    <property type="project" value="UniProtKB-SubCell"/>
</dbReference>
<comment type="subcellular location">
    <subcellularLocation>
        <location evidence="1 7">Cell membrane</location>
        <topology evidence="1 7">Multi-pass membrane protein</topology>
    </subcellularLocation>
</comment>
<evidence type="ECO:0000259" key="8">
    <source>
        <dbReference type="PROSITE" id="PS50928"/>
    </source>
</evidence>
<dbReference type="InterPro" id="IPR000515">
    <property type="entry name" value="MetI-like"/>
</dbReference>
<keyword evidence="10" id="KW-1185">Reference proteome</keyword>
<dbReference type="InterPro" id="IPR035906">
    <property type="entry name" value="MetI-like_sf"/>
</dbReference>
<dbReference type="CDD" id="cd06261">
    <property type="entry name" value="TM_PBP2"/>
    <property type="match status" value="1"/>
</dbReference>
<dbReference type="Proteomes" id="UP000005384">
    <property type="component" value="Unassembled WGS sequence"/>
</dbReference>
<comment type="caution">
    <text evidence="9">The sequence shown here is derived from an EMBL/GenBank/DDBJ whole genome shotgun (WGS) entry which is preliminary data.</text>
</comment>
<keyword evidence="3" id="KW-1003">Cell membrane</keyword>
<evidence type="ECO:0000256" key="5">
    <source>
        <dbReference type="ARBA" id="ARBA00022989"/>
    </source>
</evidence>
<evidence type="ECO:0000256" key="4">
    <source>
        <dbReference type="ARBA" id="ARBA00022692"/>
    </source>
</evidence>
<evidence type="ECO:0000256" key="7">
    <source>
        <dbReference type="RuleBase" id="RU363032"/>
    </source>
</evidence>
<keyword evidence="2 7" id="KW-0813">Transport</keyword>
<evidence type="ECO:0000256" key="3">
    <source>
        <dbReference type="ARBA" id="ARBA00022475"/>
    </source>
</evidence>
<keyword evidence="5 7" id="KW-1133">Transmembrane helix</keyword>
<dbReference type="HOGENOM" id="CLU_016047_1_2_9"/>
<dbReference type="PANTHER" id="PTHR43744:SF12">
    <property type="entry name" value="ABC TRANSPORTER PERMEASE PROTEIN MG189-RELATED"/>
    <property type="match status" value="1"/>
</dbReference>
<organism evidence="9 10">
    <name type="scientific">Hungatella hathewayi WAL-18680</name>
    <dbReference type="NCBI Taxonomy" id="742737"/>
    <lineage>
        <taxon>Bacteria</taxon>
        <taxon>Bacillati</taxon>
        <taxon>Bacillota</taxon>
        <taxon>Clostridia</taxon>
        <taxon>Lachnospirales</taxon>
        <taxon>Lachnospiraceae</taxon>
        <taxon>Hungatella</taxon>
    </lineage>
</organism>
<feature type="transmembrane region" description="Helical" evidence="7">
    <location>
        <begin position="106"/>
        <end position="127"/>
    </location>
</feature>
<feature type="transmembrane region" description="Helical" evidence="7">
    <location>
        <begin position="70"/>
        <end position="94"/>
    </location>
</feature>
<dbReference type="PATRIC" id="fig|742737.3.peg.1015"/>
<protein>
    <recommendedName>
        <fullName evidence="8">ABC transmembrane type-1 domain-containing protein</fullName>
    </recommendedName>
</protein>
<sequence>MKKKKTKLEILLSILLAALAMLYIIPFLMMVLGSFKSQAEAAKFDLSLPSKWLFSNYAHVMESGKILSGYINSAIITIPVTFVSLVLGALAGIVISRRNDRICEGLYYYFIFGLTLTLQIASIFFLLKAFHIYGTFFSVICIFISLRIPFTVMTFSSFVKGVPKEIDEAAMIDGCSFGKMVFYVLLPVLKPIAVTNITITAIDVWNNFMIPLFYLGSAKKATVAMAIYSFFGRYNRDWQYVFGALSLAVLPMLVLFVILQKHIVAGMTSGAVKG</sequence>
<dbReference type="SUPFAM" id="SSF161098">
    <property type="entry name" value="MetI-like"/>
    <property type="match status" value="1"/>
</dbReference>
<dbReference type="EMBL" id="ADLN01000009">
    <property type="protein sequence ID" value="EHI60949.1"/>
    <property type="molecule type" value="Genomic_DNA"/>
</dbReference>
<keyword evidence="6 7" id="KW-0472">Membrane</keyword>
<reference evidence="9 10" key="1">
    <citation type="submission" date="2011-08" db="EMBL/GenBank/DDBJ databases">
        <title>The Genome Sequence of Clostridium hathewayi WAL-18680.</title>
        <authorList>
            <consortium name="The Broad Institute Genome Sequencing Platform"/>
            <person name="Earl A."/>
            <person name="Ward D."/>
            <person name="Feldgarden M."/>
            <person name="Gevers D."/>
            <person name="Finegold S.M."/>
            <person name="Summanen P.H."/>
            <person name="Molitoris D.R."/>
            <person name="Song M."/>
            <person name="Daigneault M."/>
            <person name="Allen-Vercoe E."/>
            <person name="Young S.K."/>
            <person name="Zeng Q."/>
            <person name="Gargeya S."/>
            <person name="Fitzgerald M."/>
            <person name="Haas B."/>
            <person name="Abouelleil A."/>
            <person name="Alvarado L."/>
            <person name="Arachchi H.M."/>
            <person name="Berlin A."/>
            <person name="Brown A."/>
            <person name="Chapman S.B."/>
            <person name="Chen Z."/>
            <person name="Dunbar C."/>
            <person name="Freedman E."/>
            <person name="Gearin G."/>
            <person name="Gellesch M."/>
            <person name="Goldberg J."/>
            <person name="Griggs A."/>
            <person name="Gujja S."/>
            <person name="Heiman D."/>
            <person name="Howarth C."/>
            <person name="Larson L."/>
            <person name="Lui A."/>
            <person name="MacDonald P.J.P."/>
            <person name="Montmayeur A."/>
            <person name="Murphy C."/>
            <person name="Neiman D."/>
            <person name="Pearson M."/>
            <person name="Priest M."/>
            <person name="Roberts A."/>
            <person name="Saif S."/>
            <person name="Shea T."/>
            <person name="Shenoy N."/>
            <person name="Sisk P."/>
            <person name="Stolte C."/>
            <person name="Sykes S."/>
            <person name="Wortman J."/>
            <person name="Nusbaum C."/>
            <person name="Birren B."/>
        </authorList>
    </citation>
    <scope>NUCLEOTIDE SEQUENCE [LARGE SCALE GENOMIC DNA]</scope>
    <source>
        <strain evidence="9 10">WAL-18680</strain>
    </source>
</reference>
<dbReference type="GO" id="GO:0055085">
    <property type="term" value="P:transmembrane transport"/>
    <property type="evidence" value="ECO:0007669"/>
    <property type="project" value="InterPro"/>
</dbReference>
<evidence type="ECO:0000256" key="1">
    <source>
        <dbReference type="ARBA" id="ARBA00004651"/>
    </source>
</evidence>
<evidence type="ECO:0000256" key="2">
    <source>
        <dbReference type="ARBA" id="ARBA00022448"/>
    </source>
</evidence>
<name>G5IC31_9FIRM</name>
<comment type="similarity">
    <text evidence="7">Belongs to the binding-protein-dependent transport system permease family.</text>
</comment>
<dbReference type="Pfam" id="PF00528">
    <property type="entry name" value="BPD_transp_1"/>
    <property type="match status" value="1"/>
</dbReference>
<feature type="transmembrane region" description="Helical" evidence="7">
    <location>
        <begin position="208"/>
        <end position="228"/>
    </location>
</feature>
<gene>
    <name evidence="9" type="ORF">HMPREF9473_01014</name>
</gene>
<evidence type="ECO:0000256" key="6">
    <source>
        <dbReference type="ARBA" id="ARBA00023136"/>
    </source>
</evidence>
<dbReference type="Gene3D" id="1.10.3720.10">
    <property type="entry name" value="MetI-like"/>
    <property type="match status" value="1"/>
</dbReference>
<accession>G5IC31</accession>
<keyword evidence="4 7" id="KW-0812">Transmembrane</keyword>
<feature type="transmembrane region" description="Helical" evidence="7">
    <location>
        <begin position="133"/>
        <end position="159"/>
    </location>
</feature>
<evidence type="ECO:0000313" key="10">
    <source>
        <dbReference type="Proteomes" id="UP000005384"/>
    </source>
</evidence>
<dbReference type="RefSeq" id="WP_006779000.1">
    <property type="nucleotide sequence ID" value="NZ_CP040506.1"/>
</dbReference>
<dbReference type="PANTHER" id="PTHR43744">
    <property type="entry name" value="ABC TRANSPORTER PERMEASE PROTEIN MG189-RELATED-RELATED"/>
    <property type="match status" value="1"/>
</dbReference>
<proteinExistence type="inferred from homology"/>
<feature type="transmembrane region" description="Helical" evidence="7">
    <location>
        <begin position="180"/>
        <end position="202"/>
    </location>
</feature>
<evidence type="ECO:0000313" key="9">
    <source>
        <dbReference type="EMBL" id="EHI60949.1"/>
    </source>
</evidence>
<dbReference type="AlphaFoldDB" id="G5IC31"/>
<feature type="transmembrane region" description="Helical" evidence="7">
    <location>
        <begin position="240"/>
        <end position="259"/>
    </location>
</feature>
<feature type="domain" description="ABC transmembrane type-1" evidence="8">
    <location>
        <begin position="70"/>
        <end position="259"/>
    </location>
</feature>